<dbReference type="Proteomes" id="UP000252174">
    <property type="component" value="Unassembled WGS sequence"/>
</dbReference>
<reference evidence="2 3" key="1">
    <citation type="submission" date="2018-07" db="EMBL/GenBank/DDBJ databases">
        <title>Genomic Encyclopedia of Type Strains, Phase IV (KMG-IV): sequencing the most valuable type-strain genomes for metagenomic binning, comparative biology and taxonomic classification.</title>
        <authorList>
            <person name="Goeker M."/>
        </authorList>
    </citation>
    <scope>NUCLEOTIDE SEQUENCE [LARGE SCALE GENOMIC DNA]</scope>
    <source>
        <strain evidence="2 3">DSM 100911</strain>
    </source>
</reference>
<comment type="caution">
    <text evidence="2">The sequence shown here is derived from an EMBL/GenBank/DDBJ whole genome shotgun (WGS) entry which is preliminary data.</text>
</comment>
<evidence type="ECO:0000256" key="1">
    <source>
        <dbReference type="SAM" id="Phobius"/>
    </source>
</evidence>
<accession>A0A369AHV0</accession>
<dbReference type="Pfam" id="PF03929">
    <property type="entry name" value="PepSY_TM"/>
    <property type="match status" value="1"/>
</dbReference>
<feature type="transmembrane region" description="Helical" evidence="1">
    <location>
        <begin position="200"/>
        <end position="223"/>
    </location>
</feature>
<dbReference type="OrthoDB" id="9791166at2"/>
<dbReference type="AlphaFoldDB" id="A0A369AHV0"/>
<dbReference type="PANTHER" id="PTHR34219">
    <property type="entry name" value="IRON-REGULATED INNER MEMBRANE PROTEIN-RELATED"/>
    <property type="match status" value="1"/>
</dbReference>
<keyword evidence="1" id="KW-0812">Transmembrane</keyword>
<keyword evidence="1" id="KW-1133">Transmembrane helix</keyword>
<gene>
    <name evidence="2" type="ORF">DFR45_10712</name>
</gene>
<feature type="transmembrane region" description="Helical" evidence="1">
    <location>
        <begin position="370"/>
        <end position="391"/>
    </location>
</feature>
<keyword evidence="1" id="KW-0472">Membrane</keyword>
<dbReference type="EMBL" id="QPJU01000007">
    <property type="protein sequence ID" value="RCX08932.1"/>
    <property type="molecule type" value="Genomic_DNA"/>
</dbReference>
<dbReference type="RefSeq" id="WP_114483655.1">
    <property type="nucleotide sequence ID" value="NZ_QPJU01000007.1"/>
</dbReference>
<organism evidence="2 3">
    <name type="scientific">Extensimonas vulgaris</name>
    <dbReference type="NCBI Taxonomy" id="1031594"/>
    <lineage>
        <taxon>Bacteria</taxon>
        <taxon>Pseudomonadati</taxon>
        <taxon>Pseudomonadota</taxon>
        <taxon>Betaproteobacteria</taxon>
        <taxon>Burkholderiales</taxon>
        <taxon>Comamonadaceae</taxon>
        <taxon>Extensimonas</taxon>
    </lineage>
</organism>
<evidence type="ECO:0000313" key="2">
    <source>
        <dbReference type="EMBL" id="RCX08932.1"/>
    </source>
</evidence>
<name>A0A369AHV0_9BURK</name>
<sequence length="460" mass="50312">MTTSQTAARPARVRMRLGYATVWHWHFYAGLFCIPFVLWLACTGAMYLFKPQIDAWIDRPFAHLPMHGPAAPPSAQVHAALAAVPGAMLDGYELPLAADGATQVLVGKGRELFRVYVHPQTSEVLQVLPEDSRFTRLLFNLHGELLLGNKGSMLVELAASWAIVMILTGLYLWWPRQGGGLGGLVYPRLRLQGRPWWRDLHAIVGFWVAAFTLFLLVSGLPWAKSWGSMLREVREWSAGMAIHQDWSTGSEDEAAARHAKHQARRFQHGGTHGKALDHEALEALDRLAPAASALGLAAPALLVPPDMPGGHWVARSDAQNRPLRETVELDATTGRIVSRATFAQQPFIDRLVGYGVAIHEGQMFGWLNQALGVFTAVGLVTVSVSGLVLWWRRRPPGRLGAPPRRAGYRPSASLTLLMVALGLVLPLLGLSMLSVLALDLWVFPHLGPLARFLGLGASAV</sequence>
<proteinExistence type="predicted"/>
<feature type="transmembrane region" description="Helical" evidence="1">
    <location>
        <begin position="25"/>
        <end position="49"/>
    </location>
</feature>
<evidence type="ECO:0000313" key="3">
    <source>
        <dbReference type="Proteomes" id="UP000252174"/>
    </source>
</evidence>
<feature type="transmembrane region" description="Helical" evidence="1">
    <location>
        <begin position="412"/>
        <end position="438"/>
    </location>
</feature>
<protein>
    <submittedName>
        <fullName evidence="2">Putative iron-regulated membrane protein</fullName>
    </submittedName>
</protein>
<dbReference type="InterPro" id="IPR005625">
    <property type="entry name" value="PepSY-ass_TM"/>
</dbReference>
<dbReference type="PANTHER" id="PTHR34219:SF1">
    <property type="entry name" value="PEPSY DOMAIN-CONTAINING PROTEIN"/>
    <property type="match status" value="1"/>
</dbReference>
<feature type="transmembrane region" description="Helical" evidence="1">
    <location>
        <begin position="154"/>
        <end position="174"/>
    </location>
</feature>
<keyword evidence="3" id="KW-1185">Reference proteome</keyword>